<keyword evidence="3" id="KW-0804">Transcription</keyword>
<feature type="domain" description="HTH araC/xylS-type" evidence="4">
    <location>
        <begin position="207"/>
        <end position="305"/>
    </location>
</feature>
<reference evidence="5 6" key="1">
    <citation type="submission" date="2019-05" db="EMBL/GenBank/DDBJ databases">
        <authorList>
            <consortium name="Pathogen Informatics"/>
        </authorList>
    </citation>
    <scope>NUCLEOTIDE SEQUENCE [LARGE SCALE GENOMIC DNA]</scope>
    <source>
        <strain evidence="5 6">NCTC11429</strain>
    </source>
</reference>
<dbReference type="PANTHER" id="PTHR43280">
    <property type="entry name" value="ARAC-FAMILY TRANSCRIPTIONAL REGULATOR"/>
    <property type="match status" value="1"/>
</dbReference>
<keyword evidence="2" id="KW-0238">DNA-binding</keyword>
<dbReference type="SUPFAM" id="SSF51215">
    <property type="entry name" value="Regulatory protein AraC"/>
    <property type="match status" value="1"/>
</dbReference>
<sequence>MVKAVHCMSGAKDKISEYHLNKHQPKKPQFVVHDLAAYIEQHSEDVTHPHIHSFYQIIWFKRGSGKHFVDFSGYPVAENSIFFVAKDQVHYFDDKKNYEGVLIHFNEQFFVHGRGELEFFLKCNLFDNNYQAPYCRLESDTGEILDQYLRLIREELGGRIEDRFGSEELLRAYLVAFLIQIQRQKNLSERVSGMLSYRVDDKKMQLLKFLNLVDKHYTKGTTVTQYAQNLFISTRTLSALTNQLLGKNPSSIVQERIILEAQRLLLHSELNVSQIAFRLGFDDTSYFVKYFKKHTQISPAEFRKSIQ</sequence>
<evidence type="ECO:0000313" key="5">
    <source>
        <dbReference type="EMBL" id="VTR48247.1"/>
    </source>
</evidence>
<dbReference type="InterPro" id="IPR018060">
    <property type="entry name" value="HTH_AraC"/>
</dbReference>
<dbReference type="Pfam" id="PF02311">
    <property type="entry name" value="AraC_binding"/>
    <property type="match status" value="1"/>
</dbReference>
<dbReference type="InterPro" id="IPR037923">
    <property type="entry name" value="HTH-like"/>
</dbReference>
<dbReference type="KEGG" id="stha:NCTC11429_03661"/>
<dbReference type="Pfam" id="PF12833">
    <property type="entry name" value="HTH_18"/>
    <property type="match status" value="1"/>
</dbReference>
<dbReference type="EMBL" id="LR590484">
    <property type="protein sequence ID" value="VTR48247.1"/>
    <property type="molecule type" value="Genomic_DNA"/>
</dbReference>
<proteinExistence type="predicted"/>
<dbReference type="InterPro" id="IPR009057">
    <property type="entry name" value="Homeodomain-like_sf"/>
</dbReference>
<dbReference type="STRING" id="1123265.GCA_000686625_01203"/>
<evidence type="ECO:0000256" key="1">
    <source>
        <dbReference type="ARBA" id="ARBA00023015"/>
    </source>
</evidence>
<organism evidence="5 6">
    <name type="scientific">Sphingobacterium thalpophilum</name>
    <dbReference type="NCBI Taxonomy" id="259"/>
    <lineage>
        <taxon>Bacteria</taxon>
        <taxon>Pseudomonadati</taxon>
        <taxon>Bacteroidota</taxon>
        <taxon>Sphingobacteriia</taxon>
        <taxon>Sphingobacteriales</taxon>
        <taxon>Sphingobacteriaceae</taxon>
        <taxon>Sphingobacterium</taxon>
    </lineage>
</organism>
<name>A0A4U9VPN0_9SPHI</name>
<dbReference type="Gene3D" id="1.10.10.60">
    <property type="entry name" value="Homeodomain-like"/>
    <property type="match status" value="1"/>
</dbReference>
<accession>A0A4U9VPN0</accession>
<evidence type="ECO:0000259" key="4">
    <source>
        <dbReference type="PROSITE" id="PS01124"/>
    </source>
</evidence>
<dbReference type="AlphaFoldDB" id="A0A4U9VPN0"/>
<dbReference type="InterPro" id="IPR003313">
    <property type="entry name" value="AraC-bd"/>
</dbReference>
<evidence type="ECO:0000313" key="6">
    <source>
        <dbReference type="Proteomes" id="UP000308196"/>
    </source>
</evidence>
<dbReference type="GO" id="GO:0003700">
    <property type="term" value="F:DNA-binding transcription factor activity"/>
    <property type="evidence" value="ECO:0007669"/>
    <property type="project" value="InterPro"/>
</dbReference>
<dbReference type="SMART" id="SM00342">
    <property type="entry name" value="HTH_ARAC"/>
    <property type="match status" value="1"/>
</dbReference>
<dbReference type="GO" id="GO:0043565">
    <property type="term" value="F:sequence-specific DNA binding"/>
    <property type="evidence" value="ECO:0007669"/>
    <property type="project" value="InterPro"/>
</dbReference>
<dbReference type="PRINTS" id="PR00032">
    <property type="entry name" value="HTHARAC"/>
</dbReference>
<dbReference type="Proteomes" id="UP000308196">
    <property type="component" value="Chromosome"/>
</dbReference>
<dbReference type="PROSITE" id="PS01124">
    <property type="entry name" value="HTH_ARAC_FAMILY_2"/>
    <property type="match status" value="1"/>
</dbReference>
<gene>
    <name evidence="5" type="primary">rhaS_15</name>
    <name evidence="5" type="ORF">NCTC11429_03661</name>
</gene>
<protein>
    <submittedName>
        <fullName evidence="5">L-rhamnose operon regulatory protein rhaS</fullName>
    </submittedName>
</protein>
<evidence type="ECO:0000256" key="3">
    <source>
        <dbReference type="ARBA" id="ARBA00023163"/>
    </source>
</evidence>
<keyword evidence="1" id="KW-0805">Transcription regulation</keyword>
<dbReference type="PANTHER" id="PTHR43280:SF32">
    <property type="entry name" value="TRANSCRIPTIONAL REGULATORY PROTEIN"/>
    <property type="match status" value="1"/>
</dbReference>
<dbReference type="InterPro" id="IPR020449">
    <property type="entry name" value="Tscrpt_reg_AraC-type_HTH"/>
</dbReference>
<evidence type="ECO:0000256" key="2">
    <source>
        <dbReference type="ARBA" id="ARBA00023125"/>
    </source>
</evidence>
<dbReference type="SUPFAM" id="SSF46689">
    <property type="entry name" value="Homeodomain-like"/>
    <property type="match status" value="1"/>
</dbReference>